<feature type="compositionally biased region" description="Low complexity" evidence="1">
    <location>
        <begin position="455"/>
        <end position="474"/>
    </location>
</feature>
<accession>A0ABN9U8G1</accession>
<protein>
    <submittedName>
        <fullName evidence="2">Uncharacterized protein</fullName>
    </submittedName>
</protein>
<keyword evidence="3" id="KW-1185">Reference proteome</keyword>
<feature type="compositionally biased region" description="Gly residues" evidence="1">
    <location>
        <begin position="601"/>
        <end position="610"/>
    </location>
</feature>
<feature type="compositionally biased region" description="Low complexity" evidence="1">
    <location>
        <begin position="430"/>
        <end position="447"/>
    </location>
</feature>
<gene>
    <name evidence="2" type="ORF">PCOR1329_LOCUS45733</name>
</gene>
<name>A0ABN9U8G1_9DINO</name>
<organism evidence="2 3">
    <name type="scientific">Prorocentrum cordatum</name>
    <dbReference type="NCBI Taxonomy" id="2364126"/>
    <lineage>
        <taxon>Eukaryota</taxon>
        <taxon>Sar</taxon>
        <taxon>Alveolata</taxon>
        <taxon>Dinophyceae</taxon>
        <taxon>Prorocentrales</taxon>
        <taxon>Prorocentraceae</taxon>
        <taxon>Prorocentrum</taxon>
    </lineage>
</organism>
<evidence type="ECO:0000256" key="1">
    <source>
        <dbReference type="SAM" id="MobiDB-lite"/>
    </source>
</evidence>
<reference evidence="2" key="1">
    <citation type="submission" date="2023-10" db="EMBL/GenBank/DDBJ databases">
        <authorList>
            <person name="Chen Y."/>
            <person name="Shah S."/>
            <person name="Dougan E. K."/>
            <person name="Thang M."/>
            <person name="Chan C."/>
        </authorList>
    </citation>
    <scope>NUCLEOTIDE SEQUENCE [LARGE SCALE GENOMIC DNA]</scope>
</reference>
<feature type="compositionally biased region" description="Basic and acidic residues" evidence="1">
    <location>
        <begin position="1"/>
        <end position="10"/>
    </location>
</feature>
<dbReference type="EMBL" id="CAUYUJ010015500">
    <property type="protein sequence ID" value="CAK0854772.1"/>
    <property type="molecule type" value="Genomic_DNA"/>
</dbReference>
<sequence length="706" mass="75027">MAAAREDRPRPRGRARQRRTGRRLPPAVGTAGSRLAKRRARRCTGMEEIAAASQDDADLFPRVAYTFHRWLVDSTSMKDDTAGIYVGQLRLLFQDDSRSLLAMASEEYFNIVKSSVPNLRTKGRRATCVRKFIDFWKARGGKMWSRKDGRGWRRVPPGAALYTLKPRGGGRPEEPGGDQAAQPARGAEVSSTHEAAVDGALPEAEAKARRQLAGEADARPEPKGEKRHGLRQRSVGTIKEVPLDGRVSRCQRLGSANQYGCQLRRVLVVQGSGSSDVDGRYLRFRSCSRGRPCYSRAGDHEMYLYWNRAWYIGSAFGSRDPAQAQAQIREAGPPDAVPCEPYPATWRGARRAIADEVPATERDTDGCGNLLNASAASTAKSSPPGNRDRSAGAASEALRRGAPELVRSLLSDAPFGAAARGEGETEPPEAEAAAASSSGGGSSSSSEESAEDDSPPAVLAGWSTGGSAPSSGAAAASKGAAADFKEMLRDHVLRPPGGPADVARKLRRMRLCCQDGVAFEKSHLSRMRHRLSRVEMLGAVAELERELRAGGAAAEAQLDGGAHEAQEPSCAPSEVAPARCQPPDHRTAQPGPPALRPRIGLGTGPSGLPGRGSPTATAPSTGPVPIVSYRSEPLLWFFQPGARVTCDRCGLHWPQSMGMMTGAPGKTQFAQDQFWCTECAAAWWHASVAASASAGVAEASAAVGAG</sequence>
<feature type="region of interest" description="Disordered" evidence="1">
    <location>
        <begin position="146"/>
        <end position="237"/>
    </location>
</feature>
<feature type="region of interest" description="Disordered" evidence="1">
    <location>
        <begin position="554"/>
        <end position="622"/>
    </location>
</feature>
<feature type="region of interest" description="Disordered" evidence="1">
    <location>
        <begin position="416"/>
        <end position="474"/>
    </location>
</feature>
<feature type="compositionally biased region" description="Low complexity" evidence="1">
    <location>
        <begin position="373"/>
        <end position="382"/>
    </location>
</feature>
<evidence type="ECO:0000313" key="2">
    <source>
        <dbReference type="EMBL" id="CAK0854772.1"/>
    </source>
</evidence>
<evidence type="ECO:0000313" key="3">
    <source>
        <dbReference type="Proteomes" id="UP001189429"/>
    </source>
</evidence>
<proteinExistence type="predicted"/>
<dbReference type="Proteomes" id="UP001189429">
    <property type="component" value="Unassembled WGS sequence"/>
</dbReference>
<feature type="region of interest" description="Disordered" evidence="1">
    <location>
        <begin position="1"/>
        <end position="32"/>
    </location>
</feature>
<feature type="compositionally biased region" description="Basic residues" evidence="1">
    <location>
        <begin position="11"/>
        <end position="22"/>
    </location>
</feature>
<comment type="caution">
    <text evidence="2">The sequence shown here is derived from an EMBL/GenBank/DDBJ whole genome shotgun (WGS) entry which is preliminary data.</text>
</comment>
<feature type="region of interest" description="Disordered" evidence="1">
    <location>
        <begin position="357"/>
        <end position="398"/>
    </location>
</feature>